<comment type="caution">
    <text evidence="13">The sequence shown here is derived from an EMBL/GenBank/DDBJ whole genome shotgun (WGS) entry which is preliminary data.</text>
</comment>
<dbReference type="InterPro" id="IPR047994">
    <property type="entry name" value="ArsS-like"/>
</dbReference>
<evidence type="ECO:0000256" key="7">
    <source>
        <dbReference type="ARBA" id="ARBA00022777"/>
    </source>
</evidence>
<evidence type="ECO:0000259" key="11">
    <source>
        <dbReference type="PROSITE" id="PS50109"/>
    </source>
</evidence>
<keyword evidence="9 10" id="KW-0472">Membrane</keyword>
<feature type="domain" description="HAMP" evidence="12">
    <location>
        <begin position="156"/>
        <end position="209"/>
    </location>
</feature>
<comment type="catalytic activity">
    <reaction evidence="1">
        <text>ATP + protein L-histidine = ADP + protein N-phospho-L-histidine.</text>
        <dbReference type="EC" id="2.7.13.3"/>
    </reaction>
</comment>
<dbReference type="PANTHER" id="PTHR45528">
    <property type="entry name" value="SENSOR HISTIDINE KINASE CPXA"/>
    <property type="match status" value="1"/>
</dbReference>
<keyword evidence="8 10" id="KW-1133">Transmembrane helix</keyword>
<evidence type="ECO:0000256" key="4">
    <source>
        <dbReference type="ARBA" id="ARBA00022553"/>
    </source>
</evidence>
<keyword evidence="7 13" id="KW-0418">Kinase</keyword>
<dbReference type="EC" id="2.7.13.3" evidence="3"/>
<reference evidence="13" key="2">
    <citation type="submission" date="2021-02" db="EMBL/GenBank/DDBJ databases">
        <authorList>
            <person name="Merkel A.Y."/>
        </authorList>
    </citation>
    <scope>NUCLEOTIDE SEQUENCE</scope>
    <source>
        <strain evidence="13">T05b</strain>
    </source>
</reference>
<dbReference type="Proteomes" id="UP000703590">
    <property type="component" value="Unassembled WGS sequence"/>
</dbReference>
<evidence type="ECO:0000256" key="1">
    <source>
        <dbReference type="ARBA" id="ARBA00000085"/>
    </source>
</evidence>
<reference evidence="13" key="1">
    <citation type="submission" date="2021-02" db="EMBL/GenBank/DDBJ databases">
        <title>Sulfurospirillum tamanensis sp. nov.</title>
        <authorList>
            <person name="Frolova A."/>
            <person name="Merkel A."/>
            <person name="Slobodkin A."/>
        </authorList>
    </citation>
    <scope>NUCLEOTIDE SEQUENCE</scope>
    <source>
        <strain evidence="13">T05b</strain>
    </source>
</reference>
<evidence type="ECO:0000256" key="10">
    <source>
        <dbReference type="SAM" id="Phobius"/>
    </source>
</evidence>
<evidence type="ECO:0000256" key="5">
    <source>
        <dbReference type="ARBA" id="ARBA00022679"/>
    </source>
</evidence>
<dbReference type="InterPro" id="IPR050398">
    <property type="entry name" value="HssS/ArlS-like"/>
</dbReference>
<dbReference type="GO" id="GO:0016301">
    <property type="term" value="F:kinase activity"/>
    <property type="evidence" value="ECO:0007669"/>
    <property type="project" value="UniProtKB-KW"/>
</dbReference>
<keyword evidence="5" id="KW-0808">Transferase</keyword>
<dbReference type="SMART" id="SM00387">
    <property type="entry name" value="HATPase_c"/>
    <property type="match status" value="1"/>
</dbReference>
<organism evidence="13 14">
    <name type="scientific">Sulfurospirillum tamanense</name>
    <dbReference type="NCBI Taxonomy" id="2813362"/>
    <lineage>
        <taxon>Bacteria</taxon>
        <taxon>Pseudomonadati</taxon>
        <taxon>Campylobacterota</taxon>
        <taxon>Epsilonproteobacteria</taxon>
        <taxon>Campylobacterales</taxon>
        <taxon>Sulfurospirillaceae</taxon>
        <taxon>Sulfurospirillum</taxon>
    </lineage>
</organism>
<sequence length="416" mass="47817">MIRSSVFYSITFIFFLSTASIFLAFLWLMEYDKQNYTNELNTKYSIVARATLFHLNNFITNEELDEQVNDYKMTEISDSEKKEDIIANAQVIEEIQAKIGNSSILVHNKNHYLKITHNSTVLLLKDEDYQPYRYDVIRIIFASVFLILLATYIFTIRKLKPLRKLKQEIDKFARGDLEEVTCNSTGSDEISEVALAFYNAVGQIKALNQSRQLFLRNIMHELKTPITKGRITAEMVSQEKYKTRLITVFEKLETLINEFASIERITSGIGLSDVGEYRLVDLIDEAVDLAMVEAQSVQRNISEEITLHVDFKLFSIALKNMIDNGIKYSKEKRVKVVADSNSIRFINLGDPLEQPFEHYLEPFTQGANSTKSLGLGLYIVENITKAHGLSLAYRHQNGYNVFYFEKLGVLIENSVQ</sequence>
<gene>
    <name evidence="13" type="ORF">JWV37_05310</name>
</gene>
<proteinExistence type="predicted"/>
<accession>A0ABS2WRC0</accession>
<dbReference type="InterPro" id="IPR003594">
    <property type="entry name" value="HATPase_dom"/>
</dbReference>
<dbReference type="SUPFAM" id="SSF47384">
    <property type="entry name" value="Homodimeric domain of signal transducing histidine kinase"/>
    <property type="match status" value="1"/>
</dbReference>
<dbReference type="SMART" id="SM00388">
    <property type="entry name" value="HisKA"/>
    <property type="match status" value="1"/>
</dbReference>
<dbReference type="InterPro" id="IPR003660">
    <property type="entry name" value="HAMP_dom"/>
</dbReference>
<comment type="subcellular location">
    <subcellularLocation>
        <location evidence="2">Membrane</location>
        <topology evidence="2">Multi-pass membrane protein</topology>
    </subcellularLocation>
</comment>
<dbReference type="InterPro" id="IPR005467">
    <property type="entry name" value="His_kinase_dom"/>
</dbReference>
<evidence type="ECO:0000256" key="8">
    <source>
        <dbReference type="ARBA" id="ARBA00022989"/>
    </source>
</evidence>
<keyword evidence="14" id="KW-1185">Reference proteome</keyword>
<dbReference type="NCBIfam" id="NF038389">
    <property type="entry name" value="ArsS_fam_HK"/>
    <property type="match status" value="1"/>
</dbReference>
<keyword evidence="4" id="KW-0597">Phosphoprotein</keyword>
<dbReference type="InterPro" id="IPR036097">
    <property type="entry name" value="HisK_dim/P_sf"/>
</dbReference>
<evidence type="ECO:0000256" key="3">
    <source>
        <dbReference type="ARBA" id="ARBA00012438"/>
    </source>
</evidence>
<keyword evidence="6 10" id="KW-0812">Transmembrane</keyword>
<evidence type="ECO:0000256" key="6">
    <source>
        <dbReference type="ARBA" id="ARBA00022692"/>
    </source>
</evidence>
<feature type="transmembrane region" description="Helical" evidence="10">
    <location>
        <begin position="136"/>
        <end position="156"/>
    </location>
</feature>
<dbReference type="PROSITE" id="PS50109">
    <property type="entry name" value="HIS_KIN"/>
    <property type="match status" value="1"/>
</dbReference>
<evidence type="ECO:0000313" key="14">
    <source>
        <dbReference type="Proteomes" id="UP000703590"/>
    </source>
</evidence>
<dbReference type="InterPro" id="IPR036890">
    <property type="entry name" value="HATPase_C_sf"/>
</dbReference>
<dbReference type="Pfam" id="PF00672">
    <property type="entry name" value="HAMP"/>
    <property type="match status" value="1"/>
</dbReference>
<dbReference type="SUPFAM" id="SSF55874">
    <property type="entry name" value="ATPase domain of HSP90 chaperone/DNA topoisomerase II/histidine kinase"/>
    <property type="match status" value="1"/>
</dbReference>
<dbReference type="Pfam" id="PF02518">
    <property type="entry name" value="HATPase_c"/>
    <property type="match status" value="1"/>
</dbReference>
<dbReference type="InterPro" id="IPR003661">
    <property type="entry name" value="HisK_dim/P_dom"/>
</dbReference>
<feature type="transmembrane region" description="Helical" evidence="10">
    <location>
        <begin position="7"/>
        <end position="29"/>
    </location>
</feature>
<dbReference type="PROSITE" id="PS50885">
    <property type="entry name" value="HAMP"/>
    <property type="match status" value="1"/>
</dbReference>
<dbReference type="CDD" id="cd06225">
    <property type="entry name" value="HAMP"/>
    <property type="match status" value="1"/>
</dbReference>
<dbReference type="Gene3D" id="3.30.565.10">
    <property type="entry name" value="Histidine kinase-like ATPase, C-terminal domain"/>
    <property type="match status" value="1"/>
</dbReference>
<protein>
    <recommendedName>
        <fullName evidence="3">histidine kinase</fullName>
        <ecNumber evidence="3">2.7.13.3</ecNumber>
    </recommendedName>
</protein>
<evidence type="ECO:0000259" key="12">
    <source>
        <dbReference type="PROSITE" id="PS50885"/>
    </source>
</evidence>
<dbReference type="RefSeq" id="WP_205458735.1">
    <property type="nucleotide sequence ID" value="NZ_JAFHKK010000008.1"/>
</dbReference>
<evidence type="ECO:0000313" key="13">
    <source>
        <dbReference type="EMBL" id="MBN2964189.1"/>
    </source>
</evidence>
<dbReference type="PANTHER" id="PTHR45528:SF12">
    <property type="entry name" value="SENSOR HISTIDINE KINASE ARSS"/>
    <property type="match status" value="1"/>
</dbReference>
<feature type="domain" description="Histidine kinase" evidence="11">
    <location>
        <begin position="217"/>
        <end position="411"/>
    </location>
</feature>
<dbReference type="Gene3D" id="1.10.287.130">
    <property type="match status" value="1"/>
</dbReference>
<name>A0ABS2WRC0_9BACT</name>
<dbReference type="CDD" id="cd00082">
    <property type="entry name" value="HisKA"/>
    <property type="match status" value="1"/>
</dbReference>
<dbReference type="EMBL" id="JAFHKK010000008">
    <property type="protein sequence ID" value="MBN2964189.1"/>
    <property type="molecule type" value="Genomic_DNA"/>
</dbReference>
<evidence type="ECO:0000256" key="9">
    <source>
        <dbReference type="ARBA" id="ARBA00023136"/>
    </source>
</evidence>
<evidence type="ECO:0000256" key="2">
    <source>
        <dbReference type="ARBA" id="ARBA00004141"/>
    </source>
</evidence>